<evidence type="ECO:0000256" key="2">
    <source>
        <dbReference type="ARBA" id="ARBA00022801"/>
    </source>
</evidence>
<keyword evidence="2" id="KW-0378">Hydrolase</keyword>
<feature type="domain" description="Exonuclease" evidence="4">
    <location>
        <begin position="33"/>
        <end position="213"/>
    </location>
</feature>
<gene>
    <name evidence="6" type="ORF">HHJ74_09640</name>
    <name evidence="5" type="ORF">HHJ78_06740</name>
</gene>
<dbReference type="SMART" id="SM00479">
    <property type="entry name" value="EXOIII"/>
    <property type="match status" value="1"/>
</dbReference>
<evidence type="ECO:0000313" key="6">
    <source>
        <dbReference type="EMBL" id="NMW93940.1"/>
    </source>
</evidence>
<reference evidence="7 8" key="1">
    <citation type="submission" date="2020-04" db="EMBL/GenBank/DDBJ databases">
        <title>Antimicrobial susceptibility and clonality of vaginal-derived multi-drug resistant Mobiluncus isolates in China.</title>
        <authorList>
            <person name="Zhang X."/>
        </authorList>
    </citation>
    <scope>NUCLEOTIDE SEQUENCE [LARGE SCALE GENOMIC DNA]</scope>
    <source>
        <strain evidence="5 7">13</strain>
        <strain evidence="6 8">7</strain>
    </source>
</reference>
<dbReference type="Pfam" id="PF00929">
    <property type="entry name" value="RNase_T"/>
    <property type="match status" value="1"/>
</dbReference>
<evidence type="ECO:0000256" key="3">
    <source>
        <dbReference type="ARBA" id="ARBA00022839"/>
    </source>
</evidence>
<dbReference type="Gene3D" id="3.30.420.10">
    <property type="entry name" value="Ribonuclease H-like superfamily/Ribonuclease H"/>
    <property type="match status" value="1"/>
</dbReference>
<dbReference type="GO" id="GO:0008408">
    <property type="term" value="F:3'-5' exonuclease activity"/>
    <property type="evidence" value="ECO:0007669"/>
    <property type="project" value="TreeGrafter"/>
</dbReference>
<protein>
    <submittedName>
        <fullName evidence="5">DNA polymerase III subunit epsilon</fullName>
    </submittedName>
</protein>
<keyword evidence="3" id="KW-0269">Exonuclease</keyword>
<dbReference type="EMBL" id="JABCUR010000005">
    <property type="protein sequence ID" value="NMW65229.1"/>
    <property type="molecule type" value="Genomic_DNA"/>
</dbReference>
<dbReference type="Proteomes" id="UP000578252">
    <property type="component" value="Unassembled WGS sequence"/>
</dbReference>
<comment type="caution">
    <text evidence="5">The sequence shown here is derived from an EMBL/GenBank/DDBJ whole genome shotgun (WGS) entry which is preliminary data.</text>
</comment>
<dbReference type="AlphaFoldDB" id="A0A7Y0U1M4"/>
<evidence type="ECO:0000259" key="4">
    <source>
        <dbReference type="SMART" id="SM00479"/>
    </source>
</evidence>
<dbReference type="PANTHER" id="PTHR30231">
    <property type="entry name" value="DNA POLYMERASE III SUBUNIT EPSILON"/>
    <property type="match status" value="1"/>
</dbReference>
<proteinExistence type="predicted"/>
<organism evidence="5 7">
    <name type="scientific">Mobiluncus mulieris</name>
    <dbReference type="NCBI Taxonomy" id="2052"/>
    <lineage>
        <taxon>Bacteria</taxon>
        <taxon>Bacillati</taxon>
        <taxon>Actinomycetota</taxon>
        <taxon>Actinomycetes</taxon>
        <taxon>Actinomycetales</taxon>
        <taxon>Actinomycetaceae</taxon>
        <taxon>Mobiluncus</taxon>
    </lineage>
</organism>
<sequence>MLFGVFTKQIFRMEACARIIGMSETKVPWFEGEWLGFDTETTGVWVRRDRIATASLIRRVGGEDTAYNWVINPGVPMPVKASEVNGLTDEYLEKHGEQPAVALAEIASELAAAMSSGVPVVGFNVAFDFEILEAELARYELPTLRARLGGRIAPVIDPLVLDRTLDRYRRGKRKLATVCEAYGLDGNRAFHQADSDVTATLDLLGAMVERYESLRGMELDELHDFQAAAHRTWAENFNEYMARTRPDYRPVNLEWFFA</sequence>
<name>A0A7Y0U1M4_9ACTO</name>
<keyword evidence="1" id="KW-0540">Nuclease</keyword>
<dbReference type="InterPro" id="IPR013520">
    <property type="entry name" value="Ribonucl_H"/>
</dbReference>
<accession>A0A7Y0U1M4</accession>
<dbReference type="SUPFAM" id="SSF53098">
    <property type="entry name" value="Ribonuclease H-like"/>
    <property type="match status" value="1"/>
</dbReference>
<evidence type="ECO:0000313" key="5">
    <source>
        <dbReference type="EMBL" id="NMW65229.1"/>
    </source>
</evidence>
<dbReference type="PANTHER" id="PTHR30231:SF4">
    <property type="entry name" value="PROTEIN NEN2"/>
    <property type="match status" value="1"/>
</dbReference>
<evidence type="ECO:0000313" key="7">
    <source>
        <dbReference type="Proteomes" id="UP000578252"/>
    </source>
</evidence>
<dbReference type="EMBL" id="JABCUV010000013">
    <property type="protein sequence ID" value="NMW93940.1"/>
    <property type="molecule type" value="Genomic_DNA"/>
</dbReference>
<dbReference type="GO" id="GO:0005829">
    <property type="term" value="C:cytosol"/>
    <property type="evidence" value="ECO:0007669"/>
    <property type="project" value="TreeGrafter"/>
</dbReference>
<evidence type="ECO:0000256" key="1">
    <source>
        <dbReference type="ARBA" id="ARBA00022722"/>
    </source>
</evidence>
<evidence type="ECO:0000313" key="8">
    <source>
        <dbReference type="Proteomes" id="UP000582487"/>
    </source>
</evidence>
<dbReference type="GO" id="GO:0003676">
    <property type="term" value="F:nucleic acid binding"/>
    <property type="evidence" value="ECO:0007669"/>
    <property type="project" value="InterPro"/>
</dbReference>
<dbReference type="CDD" id="cd06127">
    <property type="entry name" value="DEDDh"/>
    <property type="match status" value="1"/>
</dbReference>
<dbReference type="InterPro" id="IPR036397">
    <property type="entry name" value="RNaseH_sf"/>
</dbReference>
<dbReference type="InterPro" id="IPR012337">
    <property type="entry name" value="RNaseH-like_sf"/>
</dbReference>
<dbReference type="Proteomes" id="UP000582487">
    <property type="component" value="Unassembled WGS sequence"/>
</dbReference>
<dbReference type="NCBIfam" id="NF005927">
    <property type="entry name" value="PRK07942.1"/>
    <property type="match status" value="1"/>
</dbReference>